<feature type="domain" description="Peptidase S9 prolyl oligopeptidase catalytic" evidence="2">
    <location>
        <begin position="104"/>
        <end position="152"/>
    </location>
</feature>
<evidence type="ECO:0000256" key="1">
    <source>
        <dbReference type="ARBA" id="ARBA00022729"/>
    </source>
</evidence>
<dbReference type="InterPro" id="IPR029058">
    <property type="entry name" value="AB_hydrolase_fold"/>
</dbReference>
<protein>
    <submittedName>
        <fullName evidence="3">Prolyl oligopeptidase family serine peptidase</fullName>
    </submittedName>
</protein>
<dbReference type="PANTHER" id="PTHR43037:SF1">
    <property type="entry name" value="BLL1128 PROTEIN"/>
    <property type="match status" value="1"/>
</dbReference>
<dbReference type="InterPro" id="IPR050955">
    <property type="entry name" value="Plant_Biomass_Hydrol_Est"/>
</dbReference>
<accession>A0ABT3ILT6</accession>
<dbReference type="Gene3D" id="3.40.50.1820">
    <property type="entry name" value="alpha/beta hydrolase"/>
    <property type="match status" value="1"/>
</dbReference>
<proteinExistence type="predicted"/>
<dbReference type="EMBL" id="JAPDNS010000001">
    <property type="protein sequence ID" value="MCW3484903.1"/>
    <property type="molecule type" value="Genomic_DNA"/>
</dbReference>
<dbReference type="InterPro" id="IPR001375">
    <property type="entry name" value="Peptidase_S9_cat"/>
</dbReference>
<evidence type="ECO:0000259" key="2">
    <source>
        <dbReference type="Pfam" id="PF00326"/>
    </source>
</evidence>
<reference evidence="3 4" key="1">
    <citation type="submission" date="2022-10" db="EMBL/GenBank/DDBJ databases">
        <title>Chitinophaga nivalis PC15 sp. nov., isolated from Pyeongchang county, South Korea.</title>
        <authorList>
            <person name="Trinh H.N."/>
        </authorList>
    </citation>
    <scope>NUCLEOTIDE SEQUENCE [LARGE SCALE GENOMIC DNA]</scope>
    <source>
        <strain evidence="3 4">PC14</strain>
    </source>
</reference>
<dbReference type="Proteomes" id="UP001207742">
    <property type="component" value="Unassembled WGS sequence"/>
</dbReference>
<dbReference type="PANTHER" id="PTHR43037">
    <property type="entry name" value="UNNAMED PRODUCT-RELATED"/>
    <property type="match status" value="1"/>
</dbReference>
<gene>
    <name evidence="3" type="ORF">OL497_13420</name>
</gene>
<evidence type="ECO:0000313" key="4">
    <source>
        <dbReference type="Proteomes" id="UP001207742"/>
    </source>
</evidence>
<name>A0ABT3ILT6_9BACT</name>
<evidence type="ECO:0000313" key="3">
    <source>
        <dbReference type="EMBL" id="MCW3484903.1"/>
    </source>
</evidence>
<organism evidence="3 4">
    <name type="scientific">Chitinophaga nivalis</name>
    <dbReference type="NCBI Taxonomy" id="2991709"/>
    <lineage>
        <taxon>Bacteria</taxon>
        <taxon>Pseudomonadati</taxon>
        <taxon>Bacteroidota</taxon>
        <taxon>Chitinophagia</taxon>
        <taxon>Chitinophagales</taxon>
        <taxon>Chitinophagaceae</taxon>
        <taxon>Chitinophaga</taxon>
    </lineage>
</organism>
<dbReference type="Pfam" id="PF00326">
    <property type="entry name" value="Peptidase_S9"/>
    <property type="match status" value="1"/>
</dbReference>
<keyword evidence="1" id="KW-0732">Signal</keyword>
<comment type="caution">
    <text evidence="3">The sequence shown here is derived from an EMBL/GenBank/DDBJ whole genome shotgun (WGS) entry which is preliminary data.</text>
</comment>
<dbReference type="SUPFAM" id="SSF53474">
    <property type="entry name" value="alpha/beta-Hydrolases"/>
    <property type="match status" value="1"/>
</dbReference>
<sequence>MGQRNLQKTTVKISPYHTSGAFLQLPDDYSSTNKKYPLILFLHGKSKSGSDLDKLTLEGIPFWLDKGLQLSAVNPVDKQLYKFITIAPQALNWGLSPAAVNQVLNDVIARYRVDVSRIYITGYSAGGWATMMAITDNQQLTSRFAAAVPMSPANIEDSNLVHFKMIAKANLHCWYFAGSAEPHYLENVQRYIDSTNKYKTGLTRLTDQQQRHCCWKQFYDPHFKEKGMNIYEWMLQYKQGQVPVTPARSQAATK</sequence>
<keyword evidence="4" id="KW-1185">Reference proteome</keyword>
<dbReference type="RefSeq" id="WP_264730852.1">
    <property type="nucleotide sequence ID" value="NZ_JAPDNR010000001.1"/>
</dbReference>